<dbReference type="PANTHER" id="PTHR11349">
    <property type="entry name" value="NUCLEOSIDE DIPHOSPHATE KINASE"/>
    <property type="match status" value="1"/>
</dbReference>
<evidence type="ECO:0000256" key="2">
    <source>
        <dbReference type="ARBA" id="ARBA00008142"/>
    </source>
</evidence>
<dbReference type="SUPFAM" id="SSF54919">
    <property type="entry name" value="Nucleoside diphosphate kinase, NDK"/>
    <property type="match status" value="1"/>
</dbReference>
<dbReference type="Proteomes" id="UP001488838">
    <property type="component" value="Unassembled WGS sequence"/>
</dbReference>
<evidence type="ECO:0000256" key="1">
    <source>
        <dbReference type="ARBA" id="ARBA00001946"/>
    </source>
</evidence>
<sequence length="119" mass="13053">MGCLVGHTVLRALLCGSSRPAGAPSYGGLSWPSESTLVAMKPNGVQQRLMWTVIYNFEGQGFKLVGMQMLQVWKGHDVVHISRTMIGHIDSNEAAPGTIRGDFTAYRGEFHITSPFLFK</sequence>
<gene>
    <name evidence="8" type="ORF">U0070_020636</name>
</gene>
<keyword evidence="4" id="KW-0808">Transferase</keyword>
<dbReference type="Pfam" id="PF00334">
    <property type="entry name" value="NDK"/>
    <property type="match status" value="1"/>
</dbReference>
<evidence type="ECO:0000256" key="4">
    <source>
        <dbReference type="ARBA" id="ARBA00022679"/>
    </source>
</evidence>
<protein>
    <recommendedName>
        <fullName evidence="3">nucleoside-diphosphate kinase</fullName>
        <ecNumber evidence="3">2.7.4.6</ecNumber>
    </recommendedName>
</protein>
<accession>A0AAW0K2W8</accession>
<dbReference type="GO" id="GO:0004550">
    <property type="term" value="F:nucleoside diphosphate kinase activity"/>
    <property type="evidence" value="ECO:0007669"/>
    <property type="project" value="UniProtKB-EC"/>
</dbReference>
<feature type="domain" description="Nucleoside diphosphate kinase-like" evidence="7">
    <location>
        <begin position="33"/>
        <end position="114"/>
    </location>
</feature>
<keyword evidence="5" id="KW-0418">Kinase</keyword>
<evidence type="ECO:0000256" key="3">
    <source>
        <dbReference type="ARBA" id="ARBA00012966"/>
    </source>
</evidence>
<reference evidence="8 9" key="1">
    <citation type="journal article" date="2023" name="bioRxiv">
        <title>Conserved and derived expression patterns and positive selection on dental genes reveal complex evolutionary context of ever-growing rodent molars.</title>
        <authorList>
            <person name="Calamari Z.T."/>
            <person name="Song A."/>
            <person name="Cohen E."/>
            <person name="Akter M."/>
            <person name="Roy R.D."/>
            <person name="Hallikas O."/>
            <person name="Christensen M.M."/>
            <person name="Li P."/>
            <person name="Marangoni P."/>
            <person name="Jernvall J."/>
            <person name="Klein O.D."/>
        </authorList>
    </citation>
    <scope>NUCLEOTIDE SEQUENCE [LARGE SCALE GENOMIC DNA]</scope>
    <source>
        <strain evidence="8">V071</strain>
    </source>
</reference>
<comment type="cofactor">
    <cofactor evidence="1">
        <name>Mg(2+)</name>
        <dbReference type="ChEBI" id="CHEBI:18420"/>
    </cofactor>
</comment>
<dbReference type="InterPro" id="IPR036850">
    <property type="entry name" value="NDK-like_dom_sf"/>
</dbReference>
<dbReference type="PROSITE" id="PS51374">
    <property type="entry name" value="NDPK_LIKE"/>
    <property type="match status" value="1"/>
</dbReference>
<dbReference type="SMART" id="SM00562">
    <property type="entry name" value="NDK"/>
    <property type="match status" value="1"/>
</dbReference>
<evidence type="ECO:0000313" key="9">
    <source>
        <dbReference type="Proteomes" id="UP001488838"/>
    </source>
</evidence>
<organism evidence="8 9">
    <name type="scientific">Myodes glareolus</name>
    <name type="common">Bank vole</name>
    <name type="synonym">Clethrionomys glareolus</name>
    <dbReference type="NCBI Taxonomy" id="447135"/>
    <lineage>
        <taxon>Eukaryota</taxon>
        <taxon>Metazoa</taxon>
        <taxon>Chordata</taxon>
        <taxon>Craniata</taxon>
        <taxon>Vertebrata</taxon>
        <taxon>Euteleostomi</taxon>
        <taxon>Mammalia</taxon>
        <taxon>Eutheria</taxon>
        <taxon>Euarchontoglires</taxon>
        <taxon>Glires</taxon>
        <taxon>Rodentia</taxon>
        <taxon>Myomorpha</taxon>
        <taxon>Muroidea</taxon>
        <taxon>Cricetidae</taxon>
        <taxon>Arvicolinae</taxon>
        <taxon>Myodes</taxon>
    </lineage>
</organism>
<name>A0AAW0K2W8_MYOGA</name>
<comment type="similarity">
    <text evidence="2 6">Belongs to the NDK family.</text>
</comment>
<dbReference type="EC" id="2.7.4.6" evidence="3"/>
<proteinExistence type="inferred from homology"/>
<evidence type="ECO:0000256" key="6">
    <source>
        <dbReference type="PROSITE-ProRule" id="PRU00706"/>
    </source>
</evidence>
<dbReference type="InterPro" id="IPR034907">
    <property type="entry name" value="NDK-like_dom"/>
</dbReference>
<evidence type="ECO:0000256" key="5">
    <source>
        <dbReference type="ARBA" id="ARBA00022777"/>
    </source>
</evidence>
<evidence type="ECO:0000259" key="7">
    <source>
        <dbReference type="SMART" id="SM00562"/>
    </source>
</evidence>
<comment type="caution">
    <text evidence="6">Lacks conserved residue(s) required for the propagation of feature annotation.</text>
</comment>
<keyword evidence="9" id="KW-1185">Reference proteome</keyword>
<evidence type="ECO:0000313" key="8">
    <source>
        <dbReference type="EMBL" id="KAK7833615.1"/>
    </source>
</evidence>
<dbReference type="Gene3D" id="3.30.70.141">
    <property type="entry name" value="Nucleoside diphosphate kinase-like domain"/>
    <property type="match status" value="2"/>
</dbReference>
<dbReference type="EMBL" id="JBBHLL010000006">
    <property type="protein sequence ID" value="KAK7833615.1"/>
    <property type="molecule type" value="Genomic_DNA"/>
</dbReference>
<comment type="caution">
    <text evidence="8">The sequence shown here is derived from an EMBL/GenBank/DDBJ whole genome shotgun (WGS) entry which is preliminary data.</text>
</comment>
<dbReference type="AlphaFoldDB" id="A0AAW0K2W8"/>